<accession>A0AAU7D0R5</accession>
<proteinExistence type="predicted"/>
<dbReference type="RefSeq" id="WP_348268218.1">
    <property type="nucleotide sequence ID" value="NZ_CP121194.1"/>
</dbReference>
<protein>
    <submittedName>
        <fullName evidence="2">Uncharacterized protein</fullName>
    </submittedName>
</protein>
<evidence type="ECO:0000313" key="2">
    <source>
        <dbReference type="EMBL" id="XBH14155.1"/>
    </source>
</evidence>
<sequence length="247" mass="26723">MRQSLGNWNNFSNTLNGYGYSVQMPPGFTSTPPDPMSGGVFAWPPGSTPPPNSPALIWILPVMPPYLPGLVQHYYNFDNPMVAAYNARSLGLQSVLRITPLRQTTLNGVMTLVREFDALSMDGHPIRMSAMLLQGPTSAVQCVVGISLYRWVEFAGSTLQFVANLQLNGTSAVPGEVRTLIDKNNLNHVEMQLVNADSSVVTPIMSLPTTVGQSQIFEIHVEAGGSLSFGDVKGTNVQIGDHNIVHT</sequence>
<reference evidence="2" key="1">
    <citation type="submission" date="2023-03" db="EMBL/GenBank/DDBJ databases">
        <title>Edaphobacter sp.</title>
        <authorList>
            <person name="Huber K.J."/>
            <person name="Papendorf J."/>
            <person name="Pilke C."/>
            <person name="Bunk B."/>
            <person name="Sproeer C."/>
            <person name="Pester M."/>
        </authorList>
    </citation>
    <scope>NUCLEOTIDE SEQUENCE</scope>
    <source>
        <strain evidence="1">DSM 109919</strain>
        <strain evidence="2">DSM 109920</strain>
    </source>
</reference>
<evidence type="ECO:0000313" key="1">
    <source>
        <dbReference type="EMBL" id="XBH10727.1"/>
    </source>
</evidence>
<dbReference type="EMBL" id="CP121194">
    <property type="protein sequence ID" value="XBH10727.1"/>
    <property type="molecule type" value="Genomic_DNA"/>
</dbReference>
<name>A0AAU7D945_9BACT</name>
<dbReference type="EMBL" id="CP121195">
    <property type="protein sequence ID" value="XBH14155.1"/>
    <property type="molecule type" value="Genomic_DNA"/>
</dbReference>
<gene>
    <name evidence="1" type="ORF">P4G45_03095</name>
    <name evidence="2" type="ORF">P8936_03060</name>
</gene>
<dbReference type="AlphaFoldDB" id="A0AAU7D945"/>
<organism evidence="2">
    <name type="scientific">Edaphobacter paludis</name>
    <dbReference type="NCBI Taxonomy" id="3035702"/>
    <lineage>
        <taxon>Bacteria</taxon>
        <taxon>Pseudomonadati</taxon>
        <taxon>Acidobacteriota</taxon>
        <taxon>Terriglobia</taxon>
        <taxon>Terriglobales</taxon>
        <taxon>Acidobacteriaceae</taxon>
        <taxon>Edaphobacter</taxon>
    </lineage>
</organism>
<accession>A0AAU7D945</accession>
<dbReference type="KEGG" id="epl:P4G45_03095"/>